<dbReference type="InterPro" id="IPR009003">
    <property type="entry name" value="Peptidase_S1_PA"/>
</dbReference>
<dbReference type="InterPro" id="IPR000436">
    <property type="entry name" value="Sushi_SCR_CCP_dom"/>
</dbReference>
<dbReference type="InterPro" id="IPR002035">
    <property type="entry name" value="VWF_A"/>
</dbReference>
<keyword evidence="10" id="KW-0325">Glycoprotein</keyword>
<evidence type="ECO:0000256" key="13">
    <source>
        <dbReference type="SAM" id="SignalP"/>
    </source>
</evidence>
<dbReference type="SMART" id="SM00327">
    <property type="entry name" value="VWA"/>
    <property type="match status" value="1"/>
</dbReference>
<comment type="subcellular location">
    <subcellularLocation>
        <location evidence="3">Cell surface</location>
    </subcellularLocation>
</comment>
<comment type="cofactor">
    <cofactor evidence="2">
        <name>Mg(2+)</name>
        <dbReference type="ChEBI" id="CHEBI:18420"/>
    </cofactor>
</comment>
<dbReference type="SUPFAM" id="SSF57535">
    <property type="entry name" value="Complement control module/SCR domain"/>
    <property type="match status" value="2"/>
</dbReference>
<dbReference type="AlphaFoldDB" id="A0AAV2BJN8"/>
<keyword evidence="18" id="KW-1185">Reference proteome</keyword>
<sequence>MIISAQVLLVIGLVIVISPAILSAARVRQNHAACPPFPYITLDHGKITPIGTQKYLFTCDPGYFLASPPQVRCWKGKWSSTNEPKCLKAEGQCEDPDPLTGGEILGEERHEGAAIQYMCKPGFILMGDGTRTCLRGGYWSGITPTCMDESEPLKNVAERFKEKFVTDIGSHSTDSVVAQGRLLDIDSTKNGLELVILMDRSSSIDPEDFKMGIAFIKFLLQEFGVKNGNNTSGTRAAVMAFGTKVDILFNLDNTTIIGPQAASRALDTLKPGGGGTAMQEALMNVFTRLPPLRQQAKKAIFMLTDGEPNIGDVEEALYFAKQLREKRDFEIFTVGIGRGINRQLLTKLASEPIASHVFIMDQYTDLRHVMETISDNSSRPKPINPAQCGYIKHEHDYLKHWPWLAAIYVNLPDESNSTRLSLCGGTLICSEWILTAASCFYQIYENNATEKIVEKVTEEVFVVMGERNIIREDRNQLNFYAEDVIVHPDFQPLDDLEHNLALVKLNMPIPLRRFRPACLPIKERLIPLHLDLNTNASIAGWGLPPNDNERDITGGTVSTRSSNITVALEEKNTCDKTNGKETEGNVFCAGGLGTLTCTGDLGSPIIAVEPQTNLHLLIGVLSSRLNCHKGTNQYTQLTKYINWISDETNDCHSKHYNV</sequence>
<dbReference type="PROSITE" id="PS50923">
    <property type="entry name" value="SUSHI"/>
    <property type="match status" value="2"/>
</dbReference>
<dbReference type="SUPFAM" id="SSF53300">
    <property type="entry name" value="vWA-like"/>
    <property type="match status" value="1"/>
</dbReference>
<dbReference type="GO" id="GO:0045087">
    <property type="term" value="P:innate immune response"/>
    <property type="evidence" value="ECO:0007669"/>
    <property type="project" value="UniProtKB-KW"/>
</dbReference>
<keyword evidence="5 12" id="KW-0768">Sushi</keyword>
<evidence type="ECO:0000313" key="18">
    <source>
        <dbReference type="Proteomes" id="UP001497382"/>
    </source>
</evidence>
<feature type="disulfide bond" evidence="12">
    <location>
        <begin position="119"/>
        <end position="146"/>
    </location>
</feature>
<feature type="chain" id="PRO_5043393560" description="C3/C5 convertase" evidence="13">
    <location>
        <begin position="25"/>
        <end position="658"/>
    </location>
</feature>
<feature type="domain" description="Peptidase S1" evidence="15">
    <location>
        <begin position="401"/>
        <end position="649"/>
    </location>
</feature>
<dbReference type="CDD" id="cd00190">
    <property type="entry name" value="Tryp_SPc"/>
    <property type="match status" value="1"/>
</dbReference>
<keyword evidence="8" id="KW-0391">Immunity</keyword>
<dbReference type="PANTHER" id="PTHR46393">
    <property type="entry name" value="SUSHI DOMAIN-CONTAINING PROTEIN"/>
    <property type="match status" value="1"/>
</dbReference>
<dbReference type="GO" id="GO:0009986">
    <property type="term" value="C:cell surface"/>
    <property type="evidence" value="ECO:0007669"/>
    <property type="project" value="UniProtKB-SubCell"/>
</dbReference>
<dbReference type="EMBL" id="CAXIEN010000396">
    <property type="protein sequence ID" value="CAL1296476.1"/>
    <property type="molecule type" value="Genomic_DNA"/>
</dbReference>
<name>A0AAV2BJN8_9ARAC</name>
<dbReference type="Gene3D" id="2.10.70.10">
    <property type="entry name" value="Complement Module, domain 1"/>
    <property type="match status" value="2"/>
</dbReference>
<dbReference type="GO" id="GO:0032991">
    <property type="term" value="C:protein-containing complex"/>
    <property type="evidence" value="ECO:0007669"/>
    <property type="project" value="UniProtKB-ARBA"/>
</dbReference>
<feature type="domain" description="Sushi" evidence="16">
    <location>
        <begin position="91"/>
        <end position="148"/>
    </location>
</feature>
<feature type="signal peptide" evidence="13">
    <location>
        <begin position="1"/>
        <end position="24"/>
    </location>
</feature>
<evidence type="ECO:0000256" key="2">
    <source>
        <dbReference type="ARBA" id="ARBA00001946"/>
    </source>
</evidence>
<dbReference type="InterPro" id="IPR035976">
    <property type="entry name" value="Sushi/SCR/CCP_sf"/>
</dbReference>
<reference evidence="17 18" key="1">
    <citation type="submission" date="2024-04" db="EMBL/GenBank/DDBJ databases">
        <authorList>
            <person name="Rising A."/>
            <person name="Reimegard J."/>
            <person name="Sonavane S."/>
            <person name="Akerstrom W."/>
            <person name="Nylinder S."/>
            <person name="Hedman E."/>
            <person name="Kallberg Y."/>
        </authorList>
    </citation>
    <scope>NUCLEOTIDE SEQUENCE [LARGE SCALE GENOMIC DNA]</scope>
</reference>
<comment type="caution">
    <text evidence="12">Lacks conserved residue(s) required for the propagation of feature annotation.</text>
</comment>
<accession>A0AAV2BJN8</accession>
<dbReference type="GO" id="GO:0006508">
    <property type="term" value="P:proteolysis"/>
    <property type="evidence" value="ECO:0007669"/>
    <property type="project" value="InterPro"/>
</dbReference>
<evidence type="ECO:0000256" key="3">
    <source>
        <dbReference type="ARBA" id="ARBA00004241"/>
    </source>
</evidence>
<dbReference type="Gene3D" id="2.40.10.10">
    <property type="entry name" value="Trypsin-like serine proteases"/>
    <property type="match status" value="1"/>
</dbReference>
<dbReference type="CDD" id="cd00033">
    <property type="entry name" value="CCP"/>
    <property type="match status" value="2"/>
</dbReference>
<keyword evidence="4" id="KW-0399">Innate immunity</keyword>
<feature type="domain" description="Sushi" evidence="16">
    <location>
        <begin position="32"/>
        <end position="88"/>
    </location>
</feature>
<dbReference type="SMART" id="SM00020">
    <property type="entry name" value="Tryp_SPc"/>
    <property type="match status" value="1"/>
</dbReference>
<evidence type="ECO:0000256" key="11">
    <source>
        <dbReference type="ARBA" id="ARBA00029636"/>
    </source>
</evidence>
<comment type="caution">
    <text evidence="17">The sequence shown here is derived from an EMBL/GenBank/DDBJ whole genome shotgun (WGS) entry which is preliminary data.</text>
</comment>
<keyword evidence="6 13" id="KW-0732">Signal</keyword>
<gene>
    <name evidence="17" type="ORF">LARSCL_LOCUS19802</name>
</gene>
<dbReference type="InterPro" id="IPR001254">
    <property type="entry name" value="Trypsin_dom"/>
</dbReference>
<dbReference type="Pfam" id="PF00084">
    <property type="entry name" value="Sushi"/>
    <property type="match status" value="2"/>
</dbReference>
<feature type="domain" description="VWFA" evidence="14">
    <location>
        <begin position="193"/>
        <end position="373"/>
    </location>
</feature>
<dbReference type="Proteomes" id="UP001497382">
    <property type="component" value="Unassembled WGS sequence"/>
</dbReference>
<organism evidence="17 18">
    <name type="scientific">Larinioides sclopetarius</name>
    <dbReference type="NCBI Taxonomy" id="280406"/>
    <lineage>
        <taxon>Eukaryota</taxon>
        <taxon>Metazoa</taxon>
        <taxon>Ecdysozoa</taxon>
        <taxon>Arthropoda</taxon>
        <taxon>Chelicerata</taxon>
        <taxon>Arachnida</taxon>
        <taxon>Araneae</taxon>
        <taxon>Araneomorphae</taxon>
        <taxon>Entelegynae</taxon>
        <taxon>Araneoidea</taxon>
        <taxon>Araneidae</taxon>
        <taxon>Larinioides</taxon>
    </lineage>
</organism>
<dbReference type="SMART" id="SM00032">
    <property type="entry name" value="CCP"/>
    <property type="match status" value="2"/>
</dbReference>
<evidence type="ECO:0000256" key="4">
    <source>
        <dbReference type="ARBA" id="ARBA00022588"/>
    </source>
</evidence>
<evidence type="ECO:0000259" key="16">
    <source>
        <dbReference type="PROSITE" id="PS50923"/>
    </source>
</evidence>
<evidence type="ECO:0000256" key="9">
    <source>
        <dbReference type="ARBA" id="ARBA00023157"/>
    </source>
</evidence>
<keyword evidence="9 12" id="KW-1015">Disulfide bond</keyword>
<dbReference type="Gene3D" id="3.40.50.410">
    <property type="entry name" value="von Willebrand factor, type A domain"/>
    <property type="match status" value="1"/>
</dbReference>
<dbReference type="PANTHER" id="PTHR46393:SF7">
    <property type="entry name" value="COMPLEMENT C2"/>
    <property type="match status" value="1"/>
</dbReference>
<evidence type="ECO:0000256" key="10">
    <source>
        <dbReference type="ARBA" id="ARBA00023180"/>
    </source>
</evidence>
<dbReference type="SUPFAM" id="SSF50494">
    <property type="entry name" value="Trypsin-like serine proteases"/>
    <property type="match status" value="1"/>
</dbReference>
<dbReference type="InterPro" id="IPR001314">
    <property type="entry name" value="Peptidase_S1A"/>
</dbReference>
<dbReference type="InterPro" id="IPR036465">
    <property type="entry name" value="vWFA_dom_sf"/>
</dbReference>
<evidence type="ECO:0000259" key="15">
    <source>
        <dbReference type="PROSITE" id="PS50240"/>
    </source>
</evidence>
<protein>
    <recommendedName>
        <fullName evidence="11">C3/C5 convertase</fullName>
    </recommendedName>
</protein>
<evidence type="ECO:0000256" key="1">
    <source>
        <dbReference type="ARBA" id="ARBA00001936"/>
    </source>
</evidence>
<dbReference type="Pfam" id="PF00089">
    <property type="entry name" value="Trypsin"/>
    <property type="match status" value="1"/>
</dbReference>
<evidence type="ECO:0000256" key="8">
    <source>
        <dbReference type="ARBA" id="ARBA00022859"/>
    </source>
</evidence>
<evidence type="ECO:0000256" key="5">
    <source>
        <dbReference type="ARBA" id="ARBA00022659"/>
    </source>
</evidence>
<evidence type="ECO:0000256" key="12">
    <source>
        <dbReference type="PROSITE-ProRule" id="PRU00302"/>
    </source>
</evidence>
<dbReference type="GO" id="GO:0004252">
    <property type="term" value="F:serine-type endopeptidase activity"/>
    <property type="evidence" value="ECO:0007669"/>
    <property type="project" value="InterPro"/>
</dbReference>
<dbReference type="PRINTS" id="PR00722">
    <property type="entry name" value="CHYMOTRYPSIN"/>
</dbReference>
<evidence type="ECO:0000256" key="7">
    <source>
        <dbReference type="ARBA" id="ARBA00022737"/>
    </source>
</evidence>
<comment type="cofactor">
    <cofactor evidence="1">
        <name>Mn(2+)</name>
        <dbReference type="ChEBI" id="CHEBI:29035"/>
    </cofactor>
</comment>
<keyword evidence="7" id="KW-0677">Repeat</keyword>
<evidence type="ECO:0000259" key="14">
    <source>
        <dbReference type="PROSITE" id="PS50234"/>
    </source>
</evidence>
<dbReference type="CDD" id="cd00198">
    <property type="entry name" value="vWFA"/>
    <property type="match status" value="1"/>
</dbReference>
<feature type="disulfide bond" evidence="12">
    <location>
        <begin position="59"/>
        <end position="86"/>
    </location>
</feature>
<proteinExistence type="predicted"/>
<evidence type="ECO:0000256" key="6">
    <source>
        <dbReference type="ARBA" id="ARBA00022729"/>
    </source>
</evidence>
<dbReference type="Pfam" id="PF00092">
    <property type="entry name" value="VWA"/>
    <property type="match status" value="1"/>
</dbReference>
<dbReference type="InterPro" id="IPR043504">
    <property type="entry name" value="Peptidase_S1_PA_chymotrypsin"/>
</dbReference>
<dbReference type="PROSITE" id="PS50234">
    <property type="entry name" value="VWFA"/>
    <property type="match status" value="1"/>
</dbReference>
<dbReference type="PROSITE" id="PS50240">
    <property type="entry name" value="TRYPSIN_DOM"/>
    <property type="match status" value="1"/>
</dbReference>
<evidence type="ECO:0000313" key="17">
    <source>
        <dbReference type="EMBL" id="CAL1296476.1"/>
    </source>
</evidence>